<dbReference type="Pfam" id="PF15112">
    <property type="entry name" value="DUF4559"/>
    <property type="match status" value="1"/>
</dbReference>
<evidence type="ECO:0000313" key="1">
    <source>
        <dbReference type="EMBL" id="KAH3795542.1"/>
    </source>
</evidence>
<reference evidence="1" key="1">
    <citation type="journal article" date="2019" name="bioRxiv">
        <title>The Genome of the Zebra Mussel, Dreissena polymorpha: A Resource for Invasive Species Research.</title>
        <authorList>
            <person name="McCartney M.A."/>
            <person name="Auch B."/>
            <person name="Kono T."/>
            <person name="Mallez S."/>
            <person name="Zhang Y."/>
            <person name="Obille A."/>
            <person name="Becker A."/>
            <person name="Abrahante J.E."/>
            <person name="Garbe J."/>
            <person name="Badalamenti J.P."/>
            <person name="Herman A."/>
            <person name="Mangelson H."/>
            <person name="Liachko I."/>
            <person name="Sullivan S."/>
            <person name="Sone E.D."/>
            <person name="Koren S."/>
            <person name="Silverstein K.A.T."/>
            <person name="Beckman K.B."/>
            <person name="Gohl D.M."/>
        </authorList>
    </citation>
    <scope>NUCLEOTIDE SEQUENCE</scope>
    <source>
        <strain evidence="1">Duluth1</strain>
        <tissue evidence="1">Whole animal</tissue>
    </source>
</reference>
<dbReference type="AlphaFoldDB" id="A0A9D4FGS9"/>
<gene>
    <name evidence="1" type="ORF">DPMN_149096</name>
</gene>
<evidence type="ECO:0000313" key="2">
    <source>
        <dbReference type="Proteomes" id="UP000828390"/>
    </source>
</evidence>
<reference evidence="1" key="2">
    <citation type="submission" date="2020-11" db="EMBL/GenBank/DDBJ databases">
        <authorList>
            <person name="McCartney M.A."/>
            <person name="Auch B."/>
            <person name="Kono T."/>
            <person name="Mallez S."/>
            <person name="Becker A."/>
            <person name="Gohl D.M."/>
            <person name="Silverstein K.A.T."/>
            <person name="Koren S."/>
            <person name="Bechman K.B."/>
            <person name="Herman A."/>
            <person name="Abrahante J.E."/>
            <person name="Garbe J."/>
        </authorList>
    </citation>
    <scope>NUCLEOTIDE SEQUENCE</scope>
    <source>
        <strain evidence="1">Duluth1</strain>
        <tissue evidence="1">Whole animal</tissue>
    </source>
</reference>
<comment type="caution">
    <text evidence="1">The sequence shown here is derived from an EMBL/GenBank/DDBJ whole genome shotgun (WGS) entry which is preliminary data.</text>
</comment>
<proteinExistence type="predicted"/>
<dbReference type="Proteomes" id="UP000828390">
    <property type="component" value="Unassembled WGS sequence"/>
</dbReference>
<accession>A0A9D4FGS9</accession>
<dbReference type="PANTHER" id="PTHR35083">
    <property type="entry name" value="RGD1565685 PROTEIN"/>
    <property type="match status" value="1"/>
</dbReference>
<protein>
    <submittedName>
        <fullName evidence="1">Uncharacterized protein</fullName>
    </submittedName>
</protein>
<organism evidence="1 2">
    <name type="scientific">Dreissena polymorpha</name>
    <name type="common">Zebra mussel</name>
    <name type="synonym">Mytilus polymorpha</name>
    <dbReference type="NCBI Taxonomy" id="45954"/>
    <lineage>
        <taxon>Eukaryota</taxon>
        <taxon>Metazoa</taxon>
        <taxon>Spiralia</taxon>
        <taxon>Lophotrochozoa</taxon>
        <taxon>Mollusca</taxon>
        <taxon>Bivalvia</taxon>
        <taxon>Autobranchia</taxon>
        <taxon>Heteroconchia</taxon>
        <taxon>Euheterodonta</taxon>
        <taxon>Imparidentia</taxon>
        <taxon>Neoheterodontei</taxon>
        <taxon>Myida</taxon>
        <taxon>Dreissenoidea</taxon>
        <taxon>Dreissenidae</taxon>
        <taxon>Dreissena</taxon>
    </lineage>
</organism>
<dbReference type="InterPro" id="IPR027897">
    <property type="entry name" value="DUF4559"/>
</dbReference>
<keyword evidence="2" id="KW-1185">Reference proteome</keyword>
<name>A0A9D4FGS9_DREPO</name>
<sequence>MTSLADIFSEQERTNWLKAQLALYITRSALEKFVDEEIKNIHACIFQSVRSRFNLPLTATCTSCCTANLLRCPTKDVCKKNGQTCVSMHDSPSKQPRTCSINICDAVRDEIIKYHRYGKPSWLNTSAEQWASNHWQIAKCFLPREGYNVMKTAKETDFNGIVNVMLNCKHFDSKMSFPISQHMSTCLLGKVSLEHVN</sequence>
<dbReference type="PANTHER" id="PTHR35083:SF1">
    <property type="entry name" value="RGD1565685 PROTEIN"/>
    <property type="match status" value="1"/>
</dbReference>
<dbReference type="EMBL" id="JAIWYP010000007">
    <property type="protein sequence ID" value="KAH3795542.1"/>
    <property type="molecule type" value="Genomic_DNA"/>
</dbReference>